<keyword evidence="1" id="KW-1133">Transmembrane helix</keyword>
<keyword evidence="3" id="KW-1185">Reference proteome</keyword>
<feature type="transmembrane region" description="Helical" evidence="1">
    <location>
        <begin position="80"/>
        <end position="103"/>
    </location>
</feature>
<evidence type="ECO:0000313" key="2">
    <source>
        <dbReference type="EMBL" id="KAF9140373.1"/>
    </source>
</evidence>
<dbReference type="AlphaFoldDB" id="A0A9P5RPF9"/>
<evidence type="ECO:0000313" key="3">
    <source>
        <dbReference type="Proteomes" id="UP000748756"/>
    </source>
</evidence>
<keyword evidence="1" id="KW-0812">Transmembrane</keyword>
<dbReference type="Proteomes" id="UP000748756">
    <property type="component" value="Unassembled WGS sequence"/>
</dbReference>
<name>A0A9P5RPF9_9FUNG</name>
<comment type="caution">
    <text evidence="2">The sequence shown here is derived from an EMBL/GenBank/DDBJ whole genome shotgun (WGS) entry which is preliminary data.</text>
</comment>
<protein>
    <submittedName>
        <fullName evidence="2">Uncharacterized protein</fullName>
    </submittedName>
</protein>
<dbReference type="OrthoDB" id="2440751at2759"/>
<gene>
    <name evidence="2" type="ORF">BG015_001691</name>
</gene>
<keyword evidence="1" id="KW-0472">Membrane</keyword>
<feature type="transmembrane region" description="Helical" evidence="1">
    <location>
        <begin position="123"/>
        <end position="151"/>
    </location>
</feature>
<reference evidence="2" key="1">
    <citation type="journal article" date="2020" name="Fungal Divers.">
        <title>Resolving the Mortierellaceae phylogeny through synthesis of multi-gene phylogenetics and phylogenomics.</title>
        <authorList>
            <person name="Vandepol N."/>
            <person name="Liber J."/>
            <person name="Desiro A."/>
            <person name="Na H."/>
            <person name="Kennedy M."/>
            <person name="Barry K."/>
            <person name="Grigoriev I.V."/>
            <person name="Miller A.N."/>
            <person name="O'Donnell K."/>
            <person name="Stajich J.E."/>
            <person name="Bonito G."/>
        </authorList>
    </citation>
    <scope>NUCLEOTIDE SEQUENCE</scope>
    <source>
        <strain evidence="2">NRRL 6426</strain>
    </source>
</reference>
<organism evidence="2 3">
    <name type="scientific">Linnemannia schmuckeri</name>
    <dbReference type="NCBI Taxonomy" id="64567"/>
    <lineage>
        <taxon>Eukaryota</taxon>
        <taxon>Fungi</taxon>
        <taxon>Fungi incertae sedis</taxon>
        <taxon>Mucoromycota</taxon>
        <taxon>Mortierellomycotina</taxon>
        <taxon>Mortierellomycetes</taxon>
        <taxon>Mortierellales</taxon>
        <taxon>Mortierellaceae</taxon>
        <taxon>Linnemannia</taxon>
    </lineage>
</organism>
<sequence length="179" mass="18994">MATMNIERKVDQARDVAQEAPQIMTSKAQSALESVKQMGIVQRYVLPPAGYLKSRYVQAPTSIKLGVIGFGAMSAIPLSCFLGFMVLVTLGCLIVGGIGLTIVESGFAMFGSVFLLPALGVSLLVACGVGLLSMVAYVGYLMVCAVLGMIWGQGDMRGTQRQIREAGRRVDEGGRRITG</sequence>
<proteinExistence type="predicted"/>
<accession>A0A9P5RPF9</accession>
<dbReference type="EMBL" id="JAAAUQ010001310">
    <property type="protein sequence ID" value="KAF9140373.1"/>
    <property type="molecule type" value="Genomic_DNA"/>
</dbReference>
<evidence type="ECO:0000256" key="1">
    <source>
        <dbReference type="SAM" id="Phobius"/>
    </source>
</evidence>